<dbReference type="InterPro" id="IPR000182">
    <property type="entry name" value="GNAT_dom"/>
</dbReference>
<gene>
    <name evidence="2" type="ORF">J4G33_09770</name>
</gene>
<dbReference type="PROSITE" id="PS51186">
    <property type="entry name" value="GNAT"/>
    <property type="match status" value="1"/>
</dbReference>
<dbReference type="GO" id="GO:0016747">
    <property type="term" value="F:acyltransferase activity, transferring groups other than amino-acyl groups"/>
    <property type="evidence" value="ECO:0007669"/>
    <property type="project" value="InterPro"/>
</dbReference>
<accession>A0A939LS74</accession>
<evidence type="ECO:0000313" key="2">
    <source>
        <dbReference type="EMBL" id="MBO1752090.1"/>
    </source>
</evidence>
<reference evidence="2" key="1">
    <citation type="submission" date="2021-03" db="EMBL/GenBank/DDBJ databases">
        <title>Actinotalea soli sp. nov., isolated from soil.</title>
        <authorList>
            <person name="Ping W."/>
            <person name="Zhang J."/>
        </authorList>
    </citation>
    <scope>NUCLEOTIDE SEQUENCE</scope>
    <source>
        <strain evidence="2">BY-33</strain>
    </source>
</reference>
<dbReference type="EMBL" id="JAGEMK010000004">
    <property type="protein sequence ID" value="MBO1752090.1"/>
    <property type="molecule type" value="Genomic_DNA"/>
</dbReference>
<dbReference type="PANTHER" id="PTHR43451">
    <property type="entry name" value="ACETYLTRANSFERASE (GNAT) FAMILY PROTEIN"/>
    <property type="match status" value="1"/>
</dbReference>
<evidence type="ECO:0000259" key="1">
    <source>
        <dbReference type="PROSITE" id="PS51186"/>
    </source>
</evidence>
<organism evidence="2 3">
    <name type="scientific">Actinotalea soli</name>
    <dbReference type="NCBI Taxonomy" id="2819234"/>
    <lineage>
        <taxon>Bacteria</taxon>
        <taxon>Bacillati</taxon>
        <taxon>Actinomycetota</taxon>
        <taxon>Actinomycetes</taxon>
        <taxon>Micrococcales</taxon>
        <taxon>Cellulomonadaceae</taxon>
        <taxon>Actinotalea</taxon>
    </lineage>
</organism>
<name>A0A939LS74_9CELL</name>
<dbReference type="InterPro" id="IPR016181">
    <property type="entry name" value="Acyl_CoA_acyltransferase"/>
</dbReference>
<dbReference type="Proteomes" id="UP000664209">
    <property type="component" value="Unassembled WGS sequence"/>
</dbReference>
<dbReference type="RefSeq" id="WP_208055776.1">
    <property type="nucleotide sequence ID" value="NZ_JAGEMK010000004.1"/>
</dbReference>
<proteinExistence type="predicted"/>
<dbReference type="SUPFAM" id="SSF55729">
    <property type="entry name" value="Acyl-CoA N-acyltransferases (Nat)"/>
    <property type="match status" value="1"/>
</dbReference>
<sequence>MLIRDYAETDAATTLDVFERAITTTGRARYTQEQVEAWLGAPRELARWGAERLEVRTFVAEHDGVLAGFADLEEGGYVNRLFVDPRFGRRGVAHALLDHVRAAAVLDGLPELTTHSSLVARPVFERAGFRVVHDEVVRRGDVTLQRFFMRAPRPVDDRPLVEPAD</sequence>
<evidence type="ECO:0000313" key="3">
    <source>
        <dbReference type="Proteomes" id="UP000664209"/>
    </source>
</evidence>
<protein>
    <submittedName>
        <fullName evidence="2">GNAT family N-acetyltransferase</fullName>
    </submittedName>
</protein>
<feature type="domain" description="N-acetyltransferase" evidence="1">
    <location>
        <begin position="1"/>
        <end position="154"/>
    </location>
</feature>
<dbReference type="AlphaFoldDB" id="A0A939LS74"/>
<dbReference type="CDD" id="cd04301">
    <property type="entry name" value="NAT_SF"/>
    <property type="match status" value="1"/>
</dbReference>
<comment type="caution">
    <text evidence="2">The sequence shown here is derived from an EMBL/GenBank/DDBJ whole genome shotgun (WGS) entry which is preliminary data.</text>
</comment>
<dbReference type="Pfam" id="PF13673">
    <property type="entry name" value="Acetyltransf_10"/>
    <property type="match status" value="1"/>
</dbReference>
<dbReference type="Gene3D" id="3.40.630.30">
    <property type="match status" value="1"/>
</dbReference>
<dbReference type="InterPro" id="IPR052564">
    <property type="entry name" value="N-acetyltrans/Recomb-assoc"/>
</dbReference>
<dbReference type="PANTHER" id="PTHR43451:SF1">
    <property type="entry name" value="ACETYLTRANSFERASE"/>
    <property type="match status" value="1"/>
</dbReference>
<keyword evidence="3" id="KW-1185">Reference proteome</keyword>